<feature type="signal peptide" evidence="1">
    <location>
        <begin position="1"/>
        <end position="19"/>
    </location>
</feature>
<keyword evidence="1" id="KW-0732">Signal</keyword>
<sequence length="108" mass="12488">MKLIQIVSSVVLFALPALATNDWKCGTDTVYAYVIDREMHGAYDAFLTLYSLTPSDIQDYMSFKTNFNVPEFNLAGTEFELSFNKEFKVKSFVYIHNNRSRYCTELQT</sequence>
<proteinExistence type="predicted"/>
<evidence type="ECO:0000313" key="3">
    <source>
        <dbReference type="Proteomes" id="UP000683417"/>
    </source>
</evidence>
<dbReference type="AlphaFoldDB" id="A0A9W4D434"/>
<comment type="caution">
    <text evidence="2">The sequence shown here is derived from an EMBL/GenBank/DDBJ whole genome shotgun (WGS) entry which is preliminary data.</text>
</comment>
<accession>A0A9W4D434</accession>
<dbReference type="Proteomes" id="UP000683417">
    <property type="component" value="Unassembled WGS sequence"/>
</dbReference>
<feature type="chain" id="PRO_5040909804" evidence="1">
    <location>
        <begin position="20"/>
        <end position="108"/>
    </location>
</feature>
<dbReference type="EMBL" id="CAJHIT010000008">
    <property type="protein sequence ID" value="CAD6503731.1"/>
    <property type="molecule type" value="Genomic_DNA"/>
</dbReference>
<evidence type="ECO:0000256" key="1">
    <source>
        <dbReference type="SAM" id="SignalP"/>
    </source>
</evidence>
<reference evidence="2" key="1">
    <citation type="submission" date="2020-10" db="EMBL/GenBank/DDBJ databases">
        <authorList>
            <person name="Muller C M."/>
        </authorList>
    </citation>
    <scope>NUCLEOTIDE SEQUENCE</scope>
    <source>
        <strain evidence="2">THUN-12</strain>
    </source>
</reference>
<name>A0A9W4D434_BLUGR</name>
<protein>
    <submittedName>
        <fullName evidence="2">BgTH12-05476</fullName>
    </submittedName>
</protein>
<evidence type="ECO:0000313" key="2">
    <source>
        <dbReference type="EMBL" id="CAD6503731.1"/>
    </source>
</evidence>
<organism evidence="2 3">
    <name type="scientific">Blumeria graminis f. sp. triticale</name>
    <dbReference type="NCBI Taxonomy" id="1689686"/>
    <lineage>
        <taxon>Eukaryota</taxon>
        <taxon>Fungi</taxon>
        <taxon>Dikarya</taxon>
        <taxon>Ascomycota</taxon>
        <taxon>Pezizomycotina</taxon>
        <taxon>Leotiomycetes</taxon>
        <taxon>Erysiphales</taxon>
        <taxon>Erysiphaceae</taxon>
        <taxon>Blumeria</taxon>
    </lineage>
</organism>
<gene>
    <name evidence="2" type="ORF">BGTH12_LOCUS5089</name>
</gene>